<feature type="compositionally biased region" description="Polar residues" evidence="1">
    <location>
        <begin position="1"/>
        <end position="10"/>
    </location>
</feature>
<dbReference type="Proteomes" id="UP001501729">
    <property type="component" value="Unassembled WGS sequence"/>
</dbReference>
<evidence type="ECO:0000313" key="3">
    <source>
        <dbReference type="Proteomes" id="UP001501729"/>
    </source>
</evidence>
<name>A0AAV3UDN1_9EURY</name>
<gene>
    <name evidence="2" type="ORF">GCM10025751_10880</name>
</gene>
<feature type="region of interest" description="Disordered" evidence="1">
    <location>
        <begin position="1"/>
        <end position="28"/>
    </location>
</feature>
<feature type="region of interest" description="Disordered" evidence="1">
    <location>
        <begin position="51"/>
        <end position="70"/>
    </location>
</feature>
<comment type="caution">
    <text evidence="2">The sequence shown here is derived from an EMBL/GenBank/DDBJ whole genome shotgun (WGS) entry which is preliminary data.</text>
</comment>
<dbReference type="RefSeq" id="WP_227775872.1">
    <property type="nucleotide sequence ID" value="NZ_BAABKX010000001.1"/>
</dbReference>
<keyword evidence="3" id="KW-1185">Reference proteome</keyword>
<evidence type="ECO:0000313" key="2">
    <source>
        <dbReference type="EMBL" id="GAA5044480.1"/>
    </source>
</evidence>
<organism evidence="2 3">
    <name type="scientific">Haladaptatus pallidirubidus</name>
    <dbReference type="NCBI Taxonomy" id="1008152"/>
    <lineage>
        <taxon>Archaea</taxon>
        <taxon>Methanobacteriati</taxon>
        <taxon>Methanobacteriota</taxon>
        <taxon>Stenosarchaea group</taxon>
        <taxon>Halobacteria</taxon>
        <taxon>Halobacteriales</taxon>
        <taxon>Haladaptataceae</taxon>
        <taxon>Haladaptatus</taxon>
    </lineage>
</organism>
<protein>
    <submittedName>
        <fullName evidence="2">Uncharacterized protein</fullName>
    </submittedName>
</protein>
<evidence type="ECO:0000256" key="1">
    <source>
        <dbReference type="SAM" id="MobiDB-lite"/>
    </source>
</evidence>
<dbReference type="AlphaFoldDB" id="A0AAV3UDN1"/>
<dbReference type="GeneID" id="68611652"/>
<reference evidence="2 3" key="1">
    <citation type="journal article" date="2019" name="Int. J. Syst. Evol. Microbiol.">
        <title>The Global Catalogue of Microorganisms (GCM) 10K type strain sequencing project: providing services to taxonomists for standard genome sequencing and annotation.</title>
        <authorList>
            <consortium name="The Broad Institute Genomics Platform"/>
            <consortium name="The Broad Institute Genome Sequencing Center for Infectious Disease"/>
            <person name="Wu L."/>
            <person name="Ma J."/>
        </authorList>
    </citation>
    <scope>NUCLEOTIDE SEQUENCE [LARGE SCALE GENOMIC DNA]</scope>
    <source>
        <strain evidence="2 3">JCM 17504</strain>
    </source>
</reference>
<sequence length="179" mass="19716">MGQDVGSSPDTTTTTEQDFPETISVTESIEREEIEYLPENDSIRYVAAYRRGESGTEAGESNDPPESEPVYETIPFDDWAETGCASVGAKAVNSAMKRRLGTADGLATGITHENGRRIISITHQTMLDRDGDVVSESHVKYERVKRVAPKQVRATISLDSKEHTSVVPIETEQTTIQQQ</sequence>
<accession>A0AAV3UDN1</accession>
<proteinExistence type="predicted"/>
<dbReference type="EMBL" id="BAABKX010000001">
    <property type="protein sequence ID" value="GAA5044480.1"/>
    <property type="molecule type" value="Genomic_DNA"/>
</dbReference>